<dbReference type="AlphaFoldDB" id="A0AAD7G7B7"/>
<keyword evidence="3" id="KW-1185">Reference proteome</keyword>
<accession>A0AAD7G7B7</accession>
<dbReference type="Proteomes" id="UP001221757">
    <property type="component" value="Unassembled WGS sequence"/>
</dbReference>
<dbReference type="EMBL" id="JARKIE010000159">
    <property type="protein sequence ID" value="KAJ7674100.1"/>
    <property type="molecule type" value="Genomic_DNA"/>
</dbReference>
<gene>
    <name evidence="2" type="ORF">B0H17DRAFT_162887</name>
</gene>
<protein>
    <submittedName>
        <fullName evidence="2">Uncharacterized protein</fullName>
    </submittedName>
</protein>
<proteinExistence type="predicted"/>
<evidence type="ECO:0000256" key="1">
    <source>
        <dbReference type="SAM" id="MobiDB-lite"/>
    </source>
</evidence>
<reference evidence="2" key="1">
    <citation type="submission" date="2023-03" db="EMBL/GenBank/DDBJ databases">
        <title>Massive genome expansion in bonnet fungi (Mycena s.s.) driven by repeated elements and novel gene families across ecological guilds.</title>
        <authorList>
            <consortium name="Lawrence Berkeley National Laboratory"/>
            <person name="Harder C.B."/>
            <person name="Miyauchi S."/>
            <person name="Viragh M."/>
            <person name="Kuo A."/>
            <person name="Thoen E."/>
            <person name="Andreopoulos B."/>
            <person name="Lu D."/>
            <person name="Skrede I."/>
            <person name="Drula E."/>
            <person name="Henrissat B."/>
            <person name="Morin E."/>
            <person name="Kohler A."/>
            <person name="Barry K."/>
            <person name="LaButti K."/>
            <person name="Morin E."/>
            <person name="Salamov A."/>
            <person name="Lipzen A."/>
            <person name="Mereny Z."/>
            <person name="Hegedus B."/>
            <person name="Baldrian P."/>
            <person name="Stursova M."/>
            <person name="Weitz H."/>
            <person name="Taylor A."/>
            <person name="Grigoriev I.V."/>
            <person name="Nagy L.G."/>
            <person name="Martin F."/>
            <person name="Kauserud H."/>
        </authorList>
    </citation>
    <scope>NUCLEOTIDE SEQUENCE</scope>
    <source>
        <strain evidence="2">CBHHK067</strain>
    </source>
</reference>
<comment type="caution">
    <text evidence="2">The sequence shown here is derived from an EMBL/GenBank/DDBJ whole genome shotgun (WGS) entry which is preliminary data.</text>
</comment>
<feature type="compositionally biased region" description="Basic residues" evidence="1">
    <location>
        <begin position="1"/>
        <end position="16"/>
    </location>
</feature>
<sequence>MSASRRHASSSRRSPRCARCTRSSPRARTRRLGLHDRRRCHSFSTISTHWRPTSAACSSAPTLRELPPGFDLLVGALAYRSQLSLLTDWVHHAAYLIITEIAIRNSWTHVFCMCAMMQLPTSLLSASISTPLPRDAHPPAPRHQLLPIIATLPLVQLAADLGYVFGPFKDIEFTHPGFSRLTHLDIYHSSSSHAWPVFLRQL</sequence>
<feature type="region of interest" description="Disordered" evidence="1">
    <location>
        <begin position="1"/>
        <end position="20"/>
    </location>
</feature>
<evidence type="ECO:0000313" key="3">
    <source>
        <dbReference type="Proteomes" id="UP001221757"/>
    </source>
</evidence>
<name>A0AAD7G7B7_MYCRO</name>
<organism evidence="2 3">
    <name type="scientific">Mycena rosella</name>
    <name type="common">Pink bonnet</name>
    <name type="synonym">Agaricus rosellus</name>
    <dbReference type="NCBI Taxonomy" id="1033263"/>
    <lineage>
        <taxon>Eukaryota</taxon>
        <taxon>Fungi</taxon>
        <taxon>Dikarya</taxon>
        <taxon>Basidiomycota</taxon>
        <taxon>Agaricomycotina</taxon>
        <taxon>Agaricomycetes</taxon>
        <taxon>Agaricomycetidae</taxon>
        <taxon>Agaricales</taxon>
        <taxon>Marasmiineae</taxon>
        <taxon>Mycenaceae</taxon>
        <taxon>Mycena</taxon>
    </lineage>
</organism>
<evidence type="ECO:0000313" key="2">
    <source>
        <dbReference type="EMBL" id="KAJ7674100.1"/>
    </source>
</evidence>